<reference evidence="1" key="1">
    <citation type="submission" date="2020-03" db="EMBL/GenBank/DDBJ databases">
        <title>The deep terrestrial virosphere.</title>
        <authorList>
            <person name="Holmfeldt K."/>
            <person name="Nilsson E."/>
            <person name="Simone D."/>
            <person name="Lopez-Fernandez M."/>
            <person name="Wu X."/>
            <person name="de Brujin I."/>
            <person name="Lundin D."/>
            <person name="Andersson A."/>
            <person name="Bertilsson S."/>
            <person name="Dopson M."/>
        </authorList>
    </citation>
    <scope>NUCLEOTIDE SEQUENCE</scope>
    <source>
        <strain evidence="1">TM448B02305</strain>
    </source>
</reference>
<dbReference type="GO" id="GO:0004519">
    <property type="term" value="F:endonuclease activity"/>
    <property type="evidence" value="ECO:0007669"/>
    <property type="project" value="UniProtKB-KW"/>
</dbReference>
<protein>
    <submittedName>
        <fullName evidence="1">Putative HNH endonuclease</fullName>
    </submittedName>
</protein>
<keyword evidence="1" id="KW-0540">Nuclease</keyword>
<evidence type="ECO:0000313" key="1">
    <source>
        <dbReference type="EMBL" id="QJI01140.1"/>
    </source>
</evidence>
<sequence length="105" mass="12190">MAQVSFSRQVLARDIYICRHCGQKARIAHDPTSQHRDISVGIALCDSCHKQLHSQGIAGRRINIYFTNNTYQKLRDYIRQKHGKHRVLSAIVQEATKEYLERNNI</sequence>
<keyword evidence="1" id="KW-0378">Hydrolase</keyword>
<keyword evidence="1" id="KW-0255">Endonuclease</keyword>
<dbReference type="EMBL" id="MT144900">
    <property type="protein sequence ID" value="QJI01140.1"/>
    <property type="molecule type" value="Genomic_DNA"/>
</dbReference>
<accession>A0A6M3XTI9</accession>
<gene>
    <name evidence="1" type="ORF">TM448B02305_0008</name>
</gene>
<proteinExistence type="predicted"/>
<dbReference type="AlphaFoldDB" id="A0A6M3XTI9"/>
<name>A0A6M3XTI9_9ZZZZ</name>
<organism evidence="1">
    <name type="scientific">viral metagenome</name>
    <dbReference type="NCBI Taxonomy" id="1070528"/>
    <lineage>
        <taxon>unclassified sequences</taxon>
        <taxon>metagenomes</taxon>
        <taxon>organismal metagenomes</taxon>
    </lineage>
</organism>